<dbReference type="AlphaFoldDB" id="X1I841"/>
<reference evidence="2" key="1">
    <citation type="journal article" date="2014" name="Front. Microbiol.">
        <title>High frequency of phylogenetically diverse reductive dehalogenase-homologous genes in deep subseafloor sedimentary metagenomes.</title>
        <authorList>
            <person name="Kawai M."/>
            <person name="Futagami T."/>
            <person name="Toyoda A."/>
            <person name="Takaki Y."/>
            <person name="Nishi S."/>
            <person name="Hori S."/>
            <person name="Arai W."/>
            <person name="Tsubouchi T."/>
            <person name="Morono Y."/>
            <person name="Uchiyama I."/>
            <person name="Ito T."/>
            <person name="Fujiyama A."/>
            <person name="Inagaki F."/>
            <person name="Takami H."/>
        </authorList>
    </citation>
    <scope>NUCLEOTIDE SEQUENCE</scope>
    <source>
        <strain evidence="2">Expedition CK06-06</strain>
    </source>
</reference>
<evidence type="ECO:0000313" key="2">
    <source>
        <dbReference type="EMBL" id="GAH62274.1"/>
    </source>
</evidence>
<feature type="coiled-coil region" evidence="1">
    <location>
        <begin position="56"/>
        <end position="83"/>
    </location>
</feature>
<accession>X1I841</accession>
<proteinExistence type="predicted"/>
<name>X1I841_9ZZZZ</name>
<protein>
    <submittedName>
        <fullName evidence="2">Uncharacterized protein</fullName>
    </submittedName>
</protein>
<evidence type="ECO:0000256" key="1">
    <source>
        <dbReference type="SAM" id="Coils"/>
    </source>
</evidence>
<sequence length="99" mass="11079">MYDVLSKSASNEFSPAWKQLTKELKIEYLLGDNLADGLRGIFERNQITPSVALDEVKEMNDALTKLKQSIDKLIESLEALEIGKEELEPGECEIAVLIP</sequence>
<feature type="non-terminal residue" evidence="2">
    <location>
        <position position="99"/>
    </location>
</feature>
<dbReference type="EMBL" id="BARU01034214">
    <property type="protein sequence ID" value="GAH62274.1"/>
    <property type="molecule type" value="Genomic_DNA"/>
</dbReference>
<gene>
    <name evidence="2" type="ORF">S03H2_53737</name>
</gene>
<keyword evidence="1" id="KW-0175">Coiled coil</keyword>
<organism evidence="2">
    <name type="scientific">marine sediment metagenome</name>
    <dbReference type="NCBI Taxonomy" id="412755"/>
    <lineage>
        <taxon>unclassified sequences</taxon>
        <taxon>metagenomes</taxon>
        <taxon>ecological metagenomes</taxon>
    </lineage>
</organism>
<comment type="caution">
    <text evidence="2">The sequence shown here is derived from an EMBL/GenBank/DDBJ whole genome shotgun (WGS) entry which is preliminary data.</text>
</comment>